<gene>
    <name evidence="2" type="ORF">F2Q69_00030852</name>
</gene>
<dbReference type="AlphaFoldDB" id="A0A8S9RUU9"/>
<comment type="caution">
    <text evidence="2">The sequence shown here is derived from an EMBL/GenBank/DDBJ whole genome shotgun (WGS) entry which is preliminary data.</text>
</comment>
<dbReference type="EMBL" id="QGKX02000088">
    <property type="protein sequence ID" value="KAF3584537.1"/>
    <property type="molecule type" value="Genomic_DNA"/>
</dbReference>
<organism evidence="2 3">
    <name type="scientific">Brassica cretica</name>
    <name type="common">Mustard</name>
    <dbReference type="NCBI Taxonomy" id="69181"/>
    <lineage>
        <taxon>Eukaryota</taxon>
        <taxon>Viridiplantae</taxon>
        <taxon>Streptophyta</taxon>
        <taxon>Embryophyta</taxon>
        <taxon>Tracheophyta</taxon>
        <taxon>Spermatophyta</taxon>
        <taxon>Magnoliopsida</taxon>
        <taxon>eudicotyledons</taxon>
        <taxon>Gunneridae</taxon>
        <taxon>Pentapetalae</taxon>
        <taxon>rosids</taxon>
        <taxon>malvids</taxon>
        <taxon>Brassicales</taxon>
        <taxon>Brassicaceae</taxon>
        <taxon>Brassiceae</taxon>
        <taxon>Brassica</taxon>
    </lineage>
</organism>
<sequence>MVKISDKDFTWREEQKTEAEERAFAVAIFFRPEEQTRTIEGIQKREELCPPLFSATEKEESEELGNEARYGSITPPVEKSFPVMIHRMVEEGAPSRSTSDFLQTVRSFYRIPDTVEFRIPQRGESAANPRRVSISQLNPISLQHLIGVVILSYEHGLSLTTDHFEALFWLQLVLKPDNYRLTPRNHMSDTIAMRDLLRNGPFFWTSFTPKRVRKALRIVRPDFEGGVGTNSDSESDGPAPCDVPAEEANTRSSNGKDVDLGDIEFSMDDSILPGWDPDLAYGVGSGTSEVPIPDFDDFFAGLPASFDPPLSVGELGRSKVVAEGSRIINGGLNLLGSALKASHREAMVYRFKAEKAEKDLACMQNEISERDSKLSRDHEKAVRRAERKGRREIVEVMRSLASQFEIEYRSLKDAYFLVGNFCECRGSVGTLWKTQADDFVFEEEMRDMKDGMKDHAHAEALISPIDGRIQGFWNPIPVSPDTEEVASEVAGDDEEVNYPADAFGASLFRNFNFLSVRGEVSIRETSALGLGQDLGLLSVLRFYAVTSRLTIFLLRFNLIRTDLKFAIGSRLITLVWHESSISPETFFKPTGSARPKFQGQSTSGV</sequence>
<feature type="region of interest" description="Disordered" evidence="1">
    <location>
        <begin position="225"/>
        <end position="259"/>
    </location>
</feature>
<evidence type="ECO:0000313" key="2">
    <source>
        <dbReference type="EMBL" id="KAF3584537.1"/>
    </source>
</evidence>
<evidence type="ECO:0000313" key="3">
    <source>
        <dbReference type="Proteomes" id="UP000712600"/>
    </source>
</evidence>
<protein>
    <submittedName>
        <fullName evidence="2">Uncharacterized protein</fullName>
    </submittedName>
</protein>
<accession>A0A8S9RUU9</accession>
<proteinExistence type="predicted"/>
<reference evidence="2" key="1">
    <citation type="submission" date="2019-12" db="EMBL/GenBank/DDBJ databases">
        <title>Genome sequencing and annotation of Brassica cretica.</title>
        <authorList>
            <person name="Studholme D.J."/>
            <person name="Sarris P."/>
        </authorList>
    </citation>
    <scope>NUCLEOTIDE SEQUENCE</scope>
    <source>
        <strain evidence="2">PFS-109/04</strain>
        <tissue evidence="2">Leaf</tissue>
    </source>
</reference>
<evidence type="ECO:0000256" key="1">
    <source>
        <dbReference type="SAM" id="MobiDB-lite"/>
    </source>
</evidence>
<name>A0A8S9RUU9_BRACR</name>
<dbReference type="Proteomes" id="UP000712600">
    <property type="component" value="Unassembled WGS sequence"/>
</dbReference>